<reference evidence="2" key="1">
    <citation type="submission" date="2006-03" db="EMBL/GenBank/DDBJ databases">
        <title>Complete genome sequence of Gemmatimonas aurantiaca T-27 that represents a novel phylum Gemmatimonadetes.</title>
        <authorList>
            <person name="Takasaki K."/>
            <person name="Ichikawa N."/>
            <person name="Miura H."/>
            <person name="Matsushita S."/>
            <person name="Watanabe Y."/>
            <person name="Oguchi A."/>
            <person name="Ankai A."/>
            <person name="Yashiro I."/>
            <person name="Takahashi M."/>
            <person name="Terui Y."/>
            <person name="Fukui S."/>
            <person name="Yokoyama H."/>
            <person name="Tanikawa S."/>
            <person name="Hanada S."/>
            <person name="Kamagata Y."/>
            <person name="Fujita N."/>
        </authorList>
    </citation>
    <scope>NUCLEOTIDE SEQUENCE [LARGE SCALE GENOMIC DNA]</scope>
    <source>
        <strain evidence="2">T-27 / DSM 14586 / JCM 11422 / NBRC 100505</strain>
    </source>
</reference>
<evidence type="ECO:0000313" key="2">
    <source>
        <dbReference type="Proteomes" id="UP000002209"/>
    </source>
</evidence>
<protein>
    <submittedName>
        <fullName evidence="1">Uncharacterized protein</fullName>
    </submittedName>
</protein>
<sequence>MSEPTAVRDILGPSAMPVPEVPDRPLRAIDHHDLVLFKRRVNALAERSWKLLKAQEGSTGRALTIPMLVAPVLQEVLRTRELTTLGDEELFRCLWVPATTTATLGSDIRPSVDYEPPLRIPRVQFVPTTRYRLARLQGLGATAIKYGIVHAGDRFRCDVESHQRTVSHQMASGGRRGLPIKAFVSVFAHGRYLGQVEEMVAWRQRIATRPHAWHRTWRDHASQHLLARAMSQVESQIHAAKPVAFTDVARAASELLPGNAADFEGYGGQAIGLVPTPILRRMRQWIALSPARQIAHQRLDAAITCIIAARRAAATAPAPAPTEASTEIES</sequence>
<dbReference type="HOGENOM" id="CLU_841348_0_0_0"/>
<dbReference type="KEGG" id="gau:GAU_2287"/>
<name>C1AAS3_GEMAT</name>
<keyword evidence="2" id="KW-1185">Reference proteome</keyword>
<gene>
    <name evidence="1" type="ordered locus">GAU_2287</name>
</gene>
<accession>C1AAS3</accession>
<proteinExistence type="predicted"/>
<evidence type="ECO:0000313" key="1">
    <source>
        <dbReference type="EMBL" id="BAH39329.1"/>
    </source>
</evidence>
<dbReference type="Proteomes" id="UP000002209">
    <property type="component" value="Chromosome"/>
</dbReference>
<dbReference type="AlphaFoldDB" id="C1AAS3"/>
<dbReference type="RefSeq" id="WP_012683776.1">
    <property type="nucleotide sequence ID" value="NC_012489.1"/>
</dbReference>
<dbReference type="STRING" id="379066.GAU_2287"/>
<dbReference type="EMBL" id="AP009153">
    <property type="protein sequence ID" value="BAH39329.1"/>
    <property type="molecule type" value="Genomic_DNA"/>
</dbReference>
<organism evidence="1 2">
    <name type="scientific">Gemmatimonas aurantiaca (strain DSM 14586 / JCM 11422 / NBRC 100505 / T-27)</name>
    <dbReference type="NCBI Taxonomy" id="379066"/>
    <lineage>
        <taxon>Bacteria</taxon>
        <taxon>Pseudomonadati</taxon>
        <taxon>Gemmatimonadota</taxon>
        <taxon>Gemmatimonadia</taxon>
        <taxon>Gemmatimonadales</taxon>
        <taxon>Gemmatimonadaceae</taxon>
        <taxon>Gemmatimonas</taxon>
    </lineage>
</organism>